<name>A0A0V1B986_TRISP</name>
<evidence type="ECO:0000313" key="2">
    <source>
        <dbReference type="Proteomes" id="UP000054776"/>
    </source>
</evidence>
<gene>
    <name evidence="1" type="ORF">T01_15856</name>
</gene>
<dbReference type="EMBL" id="JYDH01000081">
    <property type="protein sequence ID" value="KRY33485.1"/>
    <property type="molecule type" value="Genomic_DNA"/>
</dbReference>
<dbReference type="InParanoid" id="A0A0V1B986"/>
<protein>
    <submittedName>
        <fullName evidence="1">Uncharacterized protein</fullName>
    </submittedName>
</protein>
<evidence type="ECO:0000313" key="1">
    <source>
        <dbReference type="EMBL" id="KRY33485.1"/>
    </source>
</evidence>
<dbReference type="Proteomes" id="UP000054776">
    <property type="component" value="Unassembled WGS sequence"/>
</dbReference>
<sequence>MSRVRPPAQAFLLFTKVVIICVCSEKLRILYLAFLYNALPGLWFIKPGLLNNDMINQSMIMIKHLTHNVDRGLYKLDHDFCYLAISLVNYILNSPESEL</sequence>
<comment type="caution">
    <text evidence="1">The sequence shown here is derived from an EMBL/GenBank/DDBJ whole genome shotgun (WGS) entry which is preliminary data.</text>
</comment>
<accession>A0A0V1B986</accession>
<keyword evidence="2" id="KW-1185">Reference proteome</keyword>
<reference evidence="1 2" key="1">
    <citation type="submission" date="2015-01" db="EMBL/GenBank/DDBJ databases">
        <title>Evolution of Trichinella species and genotypes.</title>
        <authorList>
            <person name="Korhonen P.K."/>
            <person name="Edoardo P."/>
            <person name="Giuseppe L.R."/>
            <person name="Gasser R.B."/>
        </authorList>
    </citation>
    <scope>NUCLEOTIDE SEQUENCE [LARGE SCALE GENOMIC DNA]</scope>
    <source>
        <strain evidence="1">ISS3</strain>
    </source>
</reference>
<proteinExistence type="predicted"/>
<dbReference type="AlphaFoldDB" id="A0A0V1B986"/>
<organism evidence="1 2">
    <name type="scientific">Trichinella spiralis</name>
    <name type="common">Trichina worm</name>
    <dbReference type="NCBI Taxonomy" id="6334"/>
    <lineage>
        <taxon>Eukaryota</taxon>
        <taxon>Metazoa</taxon>
        <taxon>Ecdysozoa</taxon>
        <taxon>Nematoda</taxon>
        <taxon>Enoplea</taxon>
        <taxon>Dorylaimia</taxon>
        <taxon>Trichinellida</taxon>
        <taxon>Trichinellidae</taxon>
        <taxon>Trichinella</taxon>
    </lineage>
</organism>